<sequence length="192" mass="23265">MTENAEKKDLRVIKTIRIIKETFKNLILEKNYEKITIKELTDRAEINKKTFYRYYNSLDDLLLETQNEFSKEYIESVKMYELPNDLEKINREFYLFSKKHGEFFEKITCDINYNYIRQKMINNVMNSTWEYSEKLKNLSEYEKNILFSYIQAASISIYKQWVKDKKKISLDKIIELSNNLLCRGVFSLFKKS</sequence>
<organism evidence="4 5">
    <name type="scientific">Fusobacterium simiae</name>
    <dbReference type="NCBI Taxonomy" id="855"/>
    <lineage>
        <taxon>Bacteria</taxon>
        <taxon>Fusobacteriati</taxon>
        <taxon>Fusobacteriota</taxon>
        <taxon>Fusobacteriia</taxon>
        <taxon>Fusobacteriales</taxon>
        <taxon>Fusobacteriaceae</taxon>
        <taxon>Fusobacterium</taxon>
    </lineage>
</organism>
<gene>
    <name evidence="4" type="ORF">OCK72_05280</name>
</gene>
<dbReference type="SUPFAM" id="SSF46689">
    <property type="entry name" value="Homeodomain-like"/>
    <property type="match status" value="1"/>
</dbReference>
<evidence type="ECO:0000256" key="1">
    <source>
        <dbReference type="ARBA" id="ARBA00023125"/>
    </source>
</evidence>
<comment type="caution">
    <text evidence="4">The sequence shown here is derived from an EMBL/GenBank/DDBJ whole genome shotgun (WGS) entry which is preliminary data.</text>
</comment>
<dbReference type="Gene3D" id="1.10.357.10">
    <property type="entry name" value="Tetracycline Repressor, domain 2"/>
    <property type="match status" value="1"/>
</dbReference>
<dbReference type="InterPro" id="IPR001647">
    <property type="entry name" value="HTH_TetR"/>
</dbReference>
<protein>
    <submittedName>
        <fullName evidence="4">TetR/AcrR family transcriptional regulator</fullName>
    </submittedName>
</protein>
<keyword evidence="5" id="KW-1185">Reference proteome</keyword>
<name>A0ABT4DHJ2_FUSSI</name>
<evidence type="ECO:0000256" key="2">
    <source>
        <dbReference type="PROSITE-ProRule" id="PRU00335"/>
    </source>
</evidence>
<dbReference type="Pfam" id="PF00440">
    <property type="entry name" value="TetR_N"/>
    <property type="match status" value="1"/>
</dbReference>
<dbReference type="EMBL" id="JAOXXL010000012">
    <property type="protein sequence ID" value="MCY7008068.1"/>
    <property type="molecule type" value="Genomic_DNA"/>
</dbReference>
<dbReference type="InterPro" id="IPR050624">
    <property type="entry name" value="HTH-type_Tx_Regulator"/>
</dbReference>
<feature type="domain" description="HTH tetR-type" evidence="3">
    <location>
        <begin position="13"/>
        <end position="73"/>
    </location>
</feature>
<dbReference type="PANTHER" id="PTHR43479">
    <property type="entry name" value="ACREF/ENVCD OPERON REPRESSOR-RELATED"/>
    <property type="match status" value="1"/>
</dbReference>
<reference evidence="4" key="1">
    <citation type="submission" date="2022-09" db="EMBL/GenBank/DDBJ databases">
        <authorList>
            <person name="Zoaiter M."/>
        </authorList>
    </citation>
    <scope>NUCLEOTIDE SEQUENCE</scope>
    <source>
        <strain evidence="4">DSM 19848</strain>
    </source>
</reference>
<dbReference type="PANTHER" id="PTHR43479:SF7">
    <property type="entry name" value="TETR-FAMILY TRANSCRIPTIONAL REGULATOR"/>
    <property type="match status" value="1"/>
</dbReference>
<dbReference type="RefSeq" id="WP_265152062.1">
    <property type="nucleotide sequence ID" value="NZ_JAOXXL010000012.1"/>
</dbReference>
<accession>A0ABT4DHJ2</accession>
<evidence type="ECO:0000313" key="5">
    <source>
        <dbReference type="Proteomes" id="UP001062738"/>
    </source>
</evidence>
<proteinExistence type="predicted"/>
<evidence type="ECO:0000259" key="3">
    <source>
        <dbReference type="PROSITE" id="PS50977"/>
    </source>
</evidence>
<evidence type="ECO:0000313" key="4">
    <source>
        <dbReference type="EMBL" id="MCY7008068.1"/>
    </source>
</evidence>
<dbReference type="PROSITE" id="PS50977">
    <property type="entry name" value="HTH_TETR_2"/>
    <property type="match status" value="1"/>
</dbReference>
<dbReference type="Proteomes" id="UP001062738">
    <property type="component" value="Unassembled WGS sequence"/>
</dbReference>
<feature type="DNA-binding region" description="H-T-H motif" evidence="2">
    <location>
        <begin position="36"/>
        <end position="55"/>
    </location>
</feature>
<keyword evidence="1 2" id="KW-0238">DNA-binding</keyword>
<dbReference type="InterPro" id="IPR009057">
    <property type="entry name" value="Homeodomain-like_sf"/>
</dbReference>